<evidence type="ECO:0000256" key="7">
    <source>
        <dbReference type="ARBA" id="ARBA00035633"/>
    </source>
</evidence>
<dbReference type="InterPro" id="IPR001544">
    <property type="entry name" value="Aminotrans_IV"/>
</dbReference>
<dbReference type="InterPro" id="IPR050571">
    <property type="entry name" value="Class-IV_PLP-Dep_Aminotrnsfr"/>
</dbReference>
<comment type="subunit">
    <text evidence="3">Homodimer.</text>
</comment>
<accession>A0ABV3RY87</accession>
<dbReference type="InterPro" id="IPR043131">
    <property type="entry name" value="BCAT-like_N"/>
</dbReference>
<proteinExistence type="inferred from homology"/>
<keyword evidence="12" id="KW-1185">Reference proteome</keyword>
<evidence type="ECO:0000256" key="1">
    <source>
        <dbReference type="ARBA" id="ARBA00001933"/>
    </source>
</evidence>
<evidence type="ECO:0000256" key="2">
    <source>
        <dbReference type="ARBA" id="ARBA00009320"/>
    </source>
</evidence>
<organism evidence="11 12">
    <name type="scientific">Spiribacter roseus</name>
    <dbReference type="NCBI Taxonomy" id="1855875"/>
    <lineage>
        <taxon>Bacteria</taxon>
        <taxon>Pseudomonadati</taxon>
        <taxon>Pseudomonadota</taxon>
        <taxon>Gammaproteobacteria</taxon>
        <taxon>Chromatiales</taxon>
        <taxon>Ectothiorhodospiraceae</taxon>
        <taxon>Spiribacter</taxon>
    </lineage>
</organism>
<keyword evidence="4" id="KW-0663">Pyridoxal phosphate</keyword>
<dbReference type="EC" id="4.1.3.38" evidence="8 10"/>
<protein>
    <recommendedName>
        <fullName evidence="8 10">Aminodeoxychorismate lyase</fullName>
        <ecNumber evidence="8 10">4.1.3.38</ecNumber>
    </recommendedName>
</protein>
<keyword evidence="5" id="KW-0289">Folate biosynthesis</keyword>
<comment type="catalytic activity">
    <reaction evidence="9">
        <text>4-amino-4-deoxychorismate = 4-aminobenzoate + pyruvate + H(+)</text>
        <dbReference type="Rhea" id="RHEA:16201"/>
        <dbReference type="ChEBI" id="CHEBI:15361"/>
        <dbReference type="ChEBI" id="CHEBI:15378"/>
        <dbReference type="ChEBI" id="CHEBI:17836"/>
        <dbReference type="ChEBI" id="CHEBI:58406"/>
        <dbReference type="EC" id="4.1.3.38"/>
    </reaction>
</comment>
<dbReference type="GO" id="GO:0008696">
    <property type="term" value="F:4-amino-4-deoxychorismate lyase activity"/>
    <property type="evidence" value="ECO:0007669"/>
    <property type="project" value="UniProtKB-EC"/>
</dbReference>
<name>A0ABV3RY87_9GAMM</name>
<dbReference type="RefSeq" id="WP_367951228.1">
    <property type="nucleotide sequence ID" value="NZ_JBAKFG010000001.1"/>
</dbReference>
<evidence type="ECO:0000256" key="3">
    <source>
        <dbReference type="ARBA" id="ARBA00011738"/>
    </source>
</evidence>
<evidence type="ECO:0000313" key="11">
    <source>
        <dbReference type="EMBL" id="MEX0372632.1"/>
    </source>
</evidence>
<dbReference type="Pfam" id="PF01063">
    <property type="entry name" value="Aminotran_4"/>
    <property type="match status" value="1"/>
</dbReference>
<evidence type="ECO:0000256" key="8">
    <source>
        <dbReference type="ARBA" id="ARBA00035676"/>
    </source>
</evidence>
<dbReference type="InterPro" id="IPR036038">
    <property type="entry name" value="Aminotransferase-like"/>
</dbReference>
<evidence type="ECO:0000256" key="4">
    <source>
        <dbReference type="ARBA" id="ARBA00022898"/>
    </source>
</evidence>
<dbReference type="PANTHER" id="PTHR42743:SF2">
    <property type="entry name" value="AMINODEOXYCHORISMATE LYASE"/>
    <property type="match status" value="1"/>
</dbReference>
<evidence type="ECO:0000256" key="10">
    <source>
        <dbReference type="NCBIfam" id="TIGR03461"/>
    </source>
</evidence>
<evidence type="ECO:0000256" key="5">
    <source>
        <dbReference type="ARBA" id="ARBA00022909"/>
    </source>
</evidence>
<dbReference type="InterPro" id="IPR017824">
    <property type="entry name" value="Aminodeoxychorismate_lyase_IV"/>
</dbReference>
<sequence>MNAARDACRVNGEPGTVAGIDDRGLRYGDGVFETLAIVGHQPQLWTRHLDRLETGCRRLGLPVPSRGRWQADLAALALPRFGTLRLTVTRGEGGRGYAPPTAPQTTTITQCGAVPERPDDWWQTGVAVRFCETRLAVQPALAGIKHLNRLEQVLARGEWSDPGIAEGVMEAMDGRIIEATSSNLIIDQGDHLCVPATDDCGVDGVMQAWLLDRAAASGASVKRTAVRRADLWQARGVMLVNSLIGLWPVRTLAGHPLPRSPWADRLQDELVRAGTALLPAVVRS</sequence>
<dbReference type="Proteomes" id="UP001556636">
    <property type="component" value="Unassembled WGS sequence"/>
</dbReference>
<reference evidence="11 12" key="1">
    <citation type="submission" date="2024-02" db="EMBL/GenBank/DDBJ databases">
        <title>New especies of Spiribacter isolated from saline water.</title>
        <authorList>
            <person name="Leon M.J."/>
            <person name="De La Haba R."/>
            <person name="Sanchez-Porro C."/>
            <person name="Ventosa A."/>
        </authorList>
    </citation>
    <scope>NUCLEOTIDE SEQUENCE [LARGE SCALE GENOMIC DNA]</scope>
    <source>
        <strain evidence="12">ag22IC6-196</strain>
    </source>
</reference>
<evidence type="ECO:0000256" key="6">
    <source>
        <dbReference type="ARBA" id="ARBA00023239"/>
    </source>
</evidence>
<keyword evidence="6 11" id="KW-0456">Lyase</keyword>
<dbReference type="EMBL" id="JBAKFG010000001">
    <property type="protein sequence ID" value="MEX0372632.1"/>
    <property type="molecule type" value="Genomic_DNA"/>
</dbReference>
<evidence type="ECO:0000256" key="9">
    <source>
        <dbReference type="ARBA" id="ARBA00049529"/>
    </source>
</evidence>
<comment type="similarity">
    <text evidence="2">Belongs to the class-IV pyridoxal-phosphate-dependent aminotransferase family.</text>
</comment>
<comment type="cofactor">
    <cofactor evidence="1">
        <name>pyridoxal 5'-phosphate</name>
        <dbReference type="ChEBI" id="CHEBI:597326"/>
    </cofactor>
</comment>
<dbReference type="NCBIfam" id="TIGR03461">
    <property type="entry name" value="pabC_Proteo"/>
    <property type="match status" value="1"/>
</dbReference>
<dbReference type="InterPro" id="IPR043132">
    <property type="entry name" value="BCAT-like_C"/>
</dbReference>
<gene>
    <name evidence="11" type="primary">pabC</name>
    <name evidence="11" type="ORF">V6X51_04180</name>
</gene>
<evidence type="ECO:0000313" key="12">
    <source>
        <dbReference type="Proteomes" id="UP001556636"/>
    </source>
</evidence>
<dbReference type="PANTHER" id="PTHR42743">
    <property type="entry name" value="AMINO-ACID AMINOTRANSFERASE"/>
    <property type="match status" value="1"/>
</dbReference>
<dbReference type="SUPFAM" id="SSF56752">
    <property type="entry name" value="D-aminoacid aminotransferase-like PLP-dependent enzymes"/>
    <property type="match status" value="1"/>
</dbReference>
<dbReference type="Gene3D" id="3.20.10.10">
    <property type="entry name" value="D-amino Acid Aminotransferase, subunit A, domain 2"/>
    <property type="match status" value="1"/>
</dbReference>
<dbReference type="Gene3D" id="3.30.470.10">
    <property type="match status" value="1"/>
</dbReference>
<comment type="pathway">
    <text evidence="7">Cofactor biosynthesis; tetrahydrofolate biosynthesis; 4-aminobenzoate from chorismate: step 2/2.</text>
</comment>
<comment type="caution">
    <text evidence="11">The sequence shown here is derived from an EMBL/GenBank/DDBJ whole genome shotgun (WGS) entry which is preliminary data.</text>
</comment>